<evidence type="ECO:0000259" key="2">
    <source>
        <dbReference type="PROSITE" id="PS51382"/>
    </source>
</evidence>
<dbReference type="PANTHER" id="PTHR48477">
    <property type="entry name" value="PHOSPHATE TRANSPORTER PHO1"/>
    <property type="match status" value="1"/>
</dbReference>
<feature type="compositionally biased region" description="Low complexity" evidence="1">
    <location>
        <begin position="202"/>
        <end position="219"/>
    </location>
</feature>
<gene>
    <name evidence="3" type="ORF">TIFTF001_022511</name>
</gene>
<evidence type="ECO:0000313" key="4">
    <source>
        <dbReference type="Proteomes" id="UP001187192"/>
    </source>
</evidence>
<dbReference type="AlphaFoldDB" id="A0AA88AHY4"/>
<feature type="domain" description="SPX" evidence="2">
    <location>
        <begin position="2"/>
        <end position="319"/>
    </location>
</feature>
<dbReference type="PANTHER" id="PTHR48477:SF1">
    <property type="entry name" value="PHOSPHATE TRANSPORTER PHO1"/>
    <property type="match status" value="1"/>
</dbReference>
<evidence type="ECO:0000313" key="3">
    <source>
        <dbReference type="EMBL" id="GMN53372.1"/>
    </source>
</evidence>
<reference evidence="3" key="1">
    <citation type="submission" date="2023-07" db="EMBL/GenBank/DDBJ databases">
        <title>draft genome sequence of fig (Ficus carica).</title>
        <authorList>
            <person name="Takahashi T."/>
            <person name="Nishimura K."/>
        </authorList>
    </citation>
    <scope>NUCLEOTIDE SEQUENCE</scope>
</reference>
<proteinExistence type="predicted"/>
<dbReference type="Pfam" id="PF03105">
    <property type="entry name" value="SPX"/>
    <property type="match status" value="1"/>
</dbReference>
<evidence type="ECO:0000256" key="1">
    <source>
        <dbReference type="SAM" id="MobiDB-lite"/>
    </source>
</evidence>
<keyword evidence="4" id="KW-1185">Reference proteome</keyword>
<feature type="compositionally biased region" description="Polar residues" evidence="1">
    <location>
        <begin position="176"/>
        <end position="193"/>
    </location>
</feature>
<comment type="caution">
    <text evidence="3">The sequence shown here is derived from an EMBL/GenBank/DDBJ whole genome shotgun (WGS) entry which is preliminary data.</text>
</comment>
<dbReference type="EMBL" id="BTGU01000046">
    <property type="protein sequence ID" value="GMN53372.1"/>
    <property type="molecule type" value="Genomic_DNA"/>
</dbReference>
<sequence length="319" mass="36492">MVKFSKELEAQLIPEWKEAFVNYWQLKKQIKKIKVSRIPKQTSPETDIGEFGRSIFDSIRFVANQLVLSGNKLFGSSDSNKPELVRVKRKTMENGEGEEIYETELAQLFSVEDEVKVFFEQLDDELNKVNQFYGTREGEFLERGDILNKELQILLDLKQILKDRRRKNSSSKLNSTANVPSSWAPSPRSSDYTESAIDELNNETPTENSETEEANAGAAPERNGLNVLNAELVRTKTKKGKPKMSVRIDNSATTRTRTISAFTAMLWEDFVNNPKKEGHGEFIYRKKIQCAEKMIRGAFVELYRGLGLLKTYRWSLMGG</sequence>
<dbReference type="PROSITE" id="PS51382">
    <property type="entry name" value="SPX"/>
    <property type="match status" value="1"/>
</dbReference>
<dbReference type="Proteomes" id="UP001187192">
    <property type="component" value="Unassembled WGS sequence"/>
</dbReference>
<dbReference type="InterPro" id="IPR052486">
    <property type="entry name" value="PHO1"/>
</dbReference>
<dbReference type="GO" id="GO:0016036">
    <property type="term" value="P:cellular response to phosphate starvation"/>
    <property type="evidence" value="ECO:0007669"/>
    <property type="project" value="InterPro"/>
</dbReference>
<dbReference type="InterPro" id="IPR004331">
    <property type="entry name" value="SPX_dom"/>
</dbReference>
<name>A0AA88AHY4_FICCA</name>
<feature type="region of interest" description="Disordered" evidence="1">
    <location>
        <begin position="166"/>
        <end position="222"/>
    </location>
</feature>
<organism evidence="3 4">
    <name type="scientific">Ficus carica</name>
    <name type="common">Common fig</name>
    <dbReference type="NCBI Taxonomy" id="3494"/>
    <lineage>
        <taxon>Eukaryota</taxon>
        <taxon>Viridiplantae</taxon>
        <taxon>Streptophyta</taxon>
        <taxon>Embryophyta</taxon>
        <taxon>Tracheophyta</taxon>
        <taxon>Spermatophyta</taxon>
        <taxon>Magnoliopsida</taxon>
        <taxon>eudicotyledons</taxon>
        <taxon>Gunneridae</taxon>
        <taxon>Pentapetalae</taxon>
        <taxon>rosids</taxon>
        <taxon>fabids</taxon>
        <taxon>Rosales</taxon>
        <taxon>Moraceae</taxon>
        <taxon>Ficeae</taxon>
        <taxon>Ficus</taxon>
    </lineage>
</organism>
<protein>
    <recommendedName>
        <fullName evidence="2">SPX domain-containing protein</fullName>
    </recommendedName>
</protein>
<accession>A0AA88AHY4</accession>